<sequence length="289" mass="32061">MAESERLSNLIAVCQLACRSDKDKNREDSKRLVTKAAKSGAKMVFLPEGTDYLADTIEESMKLVEPMDGPTVKYYQELASSLGIWLSIGIHSKSDDPSESDRLYNRHVIIDSSGKVVEFYDKLHLYDMAVEGMAPIKESSWTIPGEKIVPPVTSPVGNIGLAICYDLRFPELSLSLAKQGADILTYPSAFLQTTGLAHWEALLRARAIENQCYVVAAAQTGQLKSGRVTYGHSMVVDPWGQIIASCHEGQDVCLANIDLDYLKSVRKQMPVWSHRRTDVYKLSVDTKDS</sequence>
<keyword evidence="1" id="KW-0378">Hydrolase</keyword>
<feature type="domain" description="CN hydrolase" evidence="2">
    <location>
        <begin position="9"/>
        <end position="259"/>
    </location>
</feature>
<dbReference type="STRING" id="307972.A0A2G8L2M9"/>
<reference evidence="3 4" key="1">
    <citation type="journal article" date="2017" name="PLoS Biol.">
        <title>The sea cucumber genome provides insights into morphological evolution and visceral regeneration.</title>
        <authorList>
            <person name="Zhang X."/>
            <person name="Sun L."/>
            <person name="Yuan J."/>
            <person name="Sun Y."/>
            <person name="Gao Y."/>
            <person name="Zhang L."/>
            <person name="Li S."/>
            <person name="Dai H."/>
            <person name="Hamel J.F."/>
            <person name="Liu C."/>
            <person name="Yu Y."/>
            <person name="Liu S."/>
            <person name="Lin W."/>
            <person name="Guo K."/>
            <person name="Jin S."/>
            <person name="Xu P."/>
            <person name="Storey K.B."/>
            <person name="Huan P."/>
            <person name="Zhang T."/>
            <person name="Zhou Y."/>
            <person name="Zhang J."/>
            <person name="Lin C."/>
            <person name="Li X."/>
            <person name="Xing L."/>
            <person name="Huo D."/>
            <person name="Sun M."/>
            <person name="Wang L."/>
            <person name="Mercier A."/>
            <person name="Li F."/>
            <person name="Yang H."/>
            <person name="Xiang J."/>
        </authorList>
    </citation>
    <scope>NUCLEOTIDE SEQUENCE [LARGE SCALE GENOMIC DNA]</scope>
    <source>
        <strain evidence="3">Shaxun</strain>
        <tissue evidence="3">Muscle</tissue>
    </source>
</reference>
<dbReference type="InterPro" id="IPR003010">
    <property type="entry name" value="C-N_Hydrolase"/>
</dbReference>
<organism evidence="3 4">
    <name type="scientific">Stichopus japonicus</name>
    <name type="common">Sea cucumber</name>
    <dbReference type="NCBI Taxonomy" id="307972"/>
    <lineage>
        <taxon>Eukaryota</taxon>
        <taxon>Metazoa</taxon>
        <taxon>Echinodermata</taxon>
        <taxon>Eleutherozoa</taxon>
        <taxon>Echinozoa</taxon>
        <taxon>Holothuroidea</taxon>
        <taxon>Aspidochirotacea</taxon>
        <taxon>Aspidochirotida</taxon>
        <taxon>Stichopodidae</taxon>
        <taxon>Apostichopus</taxon>
    </lineage>
</organism>
<dbReference type="PANTHER" id="PTHR23088">
    <property type="entry name" value="NITRILASE-RELATED"/>
    <property type="match status" value="1"/>
</dbReference>
<dbReference type="CDD" id="cd07572">
    <property type="entry name" value="nit"/>
    <property type="match status" value="1"/>
</dbReference>
<dbReference type="Gene3D" id="3.60.110.10">
    <property type="entry name" value="Carbon-nitrogen hydrolase"/>
    <property type="match status" value="1"/>
</dbReference>
<dbReference type="InterPro" id="IPR001110">
    <property type="entry name" value="UPF0012_CS"/>
</dbReference>
<accession>A0A2G8L2M9</accession>
<dbReference type="SUPFAM" id="SSF56317">
    <property type="entry name" value="Carbon-nitrogen hydrolase"/>
    <property type="match status" value="1"/>
</dbReference>
<dbReference type="FunFam" id="3.60.110.10:FF:000005">
    <property type="entry name" value="nitrilase homolog 1 isoform X1"/>
    <property type="match status" value="1"/>
</dbReference>
<name>A0A2G8L2M9_STIJA</name>
<dbReference type="PROSITE" id="PS50263">
    <property type="entry name" value="CN_HYDROLASE"/>
    <property type="match status" value="1"/>
</dbReference>
<dbReference type="Proteomes" id="UP000230750">
    <property type="component" value="Unassembled WGS sequence"/>
</dbReference>
<dbReference type="OrthoDB" id="680339at2759"/>
<comment type="caution">
    <text evidence="3">The sequence shown here is derived from an EMBL/GenBank/DDBJ whole genome shotgun (WGS) entry which is preliminary data.</text>
</comment>
<dbReference type="InterPro" id="IPR045254">
    <property type="entry name" value="Nit1/2_C-N_Hydrolase"/>
</dbReference>
<dbReference type="InterPro" id="IPR036526">
    <property type="entry name" value="C-N_Hydrolase_sf"/>
</dbReference>
<evidence type="ECO:0000259" key="2">
    <source>
        <dbReference type="PROSITE" id="PS50263"/>
    </source>
</evidence>
<dbReference type="Pfam" id="PF00795">
    <property type="entry name" value="CN_hydrolase"/>
    <property type="match status" value="1"/>
</dbReference>
<dbReference type="PROSITE" id="PS01227">
    <property type="entry name" value="UPF0012"/>
    <property type="match status" value="1"/>
</dbReference>
<proteinExistence type="predicted"/>
<dbReference type="EMBL" id="MRZV01000246">
    <property type="protein sequence ID" value="PIK54516.1"/>
    <property type="molecule type" value="Genomic_DNA"/>
</dbReference>
<evidence type="ECO:0000313" key="4">
    <source>
        <dbReference type="Proteomes" id="UP000230750"/>
    </source>
</evidence>
<dbReference type="PANTHER" id="PTHR23088:SF27">
    <property type="entry name" value="DEAMINATED GLUTATHIONE AMIDASE"/>
    <property type="match status" value="1"/>
</dbReference>
<keyword evidence="4" id="KW-1185">Reference proteome</keyword>
<gene>
    <name evidence="3" type="ORF">BSL78_08590</name>
</gene>
<dbReference type="GO" id="GO:0016811">
    <property type="term" value="F:hydrolase activity, acting on carbon-nitrogen (but not peptide) bonds, in linear amides"/>
    <property type="evidence" value="ECO:0007669"/>
    <property type="project" value="InterPro"/>
</dbReference>
<evidence type="ECO:0000313" key="3">
    <source>
        <dbReference type="EMBL" id="PIK54516.1"/>
    </source>
</evidence>
<dbReference type="AlphaFoldDB" id="A0A2G8L2M9"/>
<evidence type="ECO:0000256" key="1">
    <source>
        <dbReference type="ARBA" id="ARBA00022801"/>
    </source>
</evidence>
<protein>
    <submittedName>
        <fullName evidence="3">Putative nitrilase-like 1-like</fullName>
    </submittedName>
</protein>